<protein>
    <submittedName>
        <fullName evidence="1">Uncharacterized protein</fullName>
    </submittedName>
</protein>
<evidence type="ECO:0000313" key="1">
    <source>
        <dbReference type="EMBL" id="KAJ2987192.1"/>
    </source>
</evidence>
<keyword evidence="2" id="KW-1185">Reference proteome</keyword>
<dbReference type="EMBL" id="JAPDGR010000830">
    <property type="protein sequence ID" value="KAJ2987192.1"/>
    <property type="molecule type" value="Genomic_DNA"/>
</dbReference>
<comment type="caution">
    <text evidence="1">The sequence shown here is derived from an EMBL/GenBank/DDBJ whole genome shotgun (WGS) entry which is preliminary data.</text>
</comment>
<gene>
    <name evidence="1" type="ORF">NUW58_g4638</name>
</gene>
<reference evidence="1" key="1">
    <citation type="submission" date="2022-10" db="EMBL/GenBank/DDBJ databases">
        <title>Genome Sequence of Xylaria curta.</title>
        <authorList>
            <person name="Buettner E."/>
        </authorList>
    </citation>
    <scope>NUCLEOTIDE SEQUENCE</scope>
    <source>
        <strain evidence="1">Babe10</strain>
    </source>
</reference>
<proteinExistence type="predicted"/>
<evidence type="ECO:0000313" key="2">
    <source>
        <dbReference type="Proteomes" id="UP001143856"/>
    </source>
</evidence>
<name>A0ACC1P7S7_9PEZI</name>
<accession>A0ACC1P7S7</accession>
<organism evidence="1 2">
    <name type="scientific">Xylaria curta</name>
    <dbReference type="NCBI Taxonomy" id="42375"/>
    <lineage>
        <taxon>Eukaryota</taxon>
        <taxon>Fungi</taxon>
        <taxon>Dikarya</taxon>
        <taxon>Ascomycota</taxon>
        <taxon>Pezizomycotina</taxon>
        <taxon>Sordariomycetes</taxon>
        <taxon>Xylariomycetidae</taxon>
        <taxon>Xylariales</taxon>
        <taxon>Xylariaceae</taxon>
        <taxon>Xylaria</taxon>
    </lineage>
</organism>
<dbReference type="Proteomes" id="UP001143856">
    <property type="component" value="Unassembled WGS sequence"/>
</dbReference>
<sequence length="110" mass="11502">MSTNTPALMSSSAESGIAHVLDGNDVAPLSTTSGIEINAPASALASTNSRSGNITPASTLRRRATVMSAARSTVIGNREADAPSLEDGMSVVFRRDTVENIWRKGKGREQ</sequence>